<dbReference type="AlphaFoldDB" id="A0A1H4ECV9"/>
<evidence type="ECO:0000256" key="3">
    <source>
        <dbReference type="ARBA" id="ARBA00022946"/>
    </source>
</evidence>
<dbReference type="InterPro" id="IPR029045">
    <property type="entry name" value="ClpP/crotonase-like_dom_sf"/>
</dbReference>
<dbReference type="Gene3D" id="1.10.12.10">
    <property type="entry name" value="Lyase 2-enoyl-coa Hydratase, Chain A, domain 2"/>
    <property type="match status" value="1"/>
</dbReference>
<dbReference type="InterPro" id="IPR014748">
    <property type="entry name" value="Enoyl-CoA_hydra_C"/>
</dbReference>
<protein>
    <recommendedName>
        <fullName evidence="6">Enoyl-CoA hydratase domain-containing protein 3, mitochondrial</fullName>
    </recommendedName>
</protein>
<dbReference type="GO" id="GO:0016836">
    <property type="term" value="F:hydro-lyase activity"/>
    <property type="evidence" value="ECO:0007669"/>
    <property type="project" value="TreeGrafter"/>
</dbReference>
<dbReference type="NCBIfam" id="NF006008">
    <property type="entry name" value="PRK08139.1"/>
    <property type="match status" value="1"/>
</dbReference>
<dbReference type="PANTHER" id="PTHR43602">
    <property type="match status" value="1"/>
</dbReference>
<gene>
    <name evidence="7" type="ORF">SAMN02745729_10824</name>
</gene>
<organism evidence="7 8">
    <name type="scientific">Marinobacterium iners DSM 11526</name>
    <dbReference type="NCBI Taxonomy" id="1122198"/>
    <lineage>
        <taxon>Bacteria</taxon>
        <taxon>Pseudomonadati</taxon>
        <taxon>Pseudomonadota</taxon>
        <taxon>Gammaproteobacteria</taxon>
        <taxon>Oceanospirillales</taxon>
        <taxon>Oceanospirillaceae</taxon>
        <taxon>Marinobacterium</taxon>
    </lineage>
</organism>
<keyword evidence="3" id="KW-0809">Transit peptide</keyword>
<comment type="similarity">
    <text evidence="1">Belongs to the enoyl-CoA hydratase/isomerase family.</text>
</comment>
<dbReference type="InterPro" id="IPR001753">
    <property type="entry name" value="Enoyl-CoA_hydra/iso"/>
</dbReference>
<comment type="function">
    <text evidence="5">May play a role in fatty acid biosynthesis and insulin sensitivity.</text>
</comment>
<dbReference type="EMBL" id="FNRJ01000008">
    <property type="protein sequence ID" value="SEA82904.1"/>
    <property type="molecule type" value="Genomic_DNA"/>
</dbReference>
<dbReference type="CDD" id="cd06558">
    <property type="entry name" value="crotonase-like"/>
    <property type="match status" value="1"/>
</dbReference>
<evidence type="ECO:0000256" key="4">
    <source>
        <dbReference type="ARBA" id="ARBA00023098"/>
    </source>
</evidence>
<reference evidence="8" key="1">
    <citation type="submission" date="2016-10" db="EMBL/GenBank/DDBJ databases">
        <authorList>
            <person name="Varghese N."/>
            <person name="Submissions S."/>
        </authorList>
    </citation>
    <scope>NUCLEOTIDE SEQUENCE [LARGE SCALE GENOMIC DNA]</scope>
    <source>
        <strain evidence="8">DSM 11526</strain>
    </source>
</reference>
<dbReference type="SUPFAM" id="SSF52096">
    <property type="entry name" value="ClpP/crotonase"/>
    <property type="match status" value="1"/>
</dbReference>
<dbReference type="RefSeq" id="WP_091826567.1">
    <property type="nucleotide sequence ID" value="NZ_FNRJ01000008.1"/>
</dbReference>
<keyword evidence="2" id="KW-0276">Fatty acid metabolism</keyword>
<dbReference type="Proteomes" id="UP000242469">
    <property type="component" value="Unassembled WGS sequence"/>
</dbReference>
<dbReference type="PANTHER" id="PTHR43602:SF1">
    <property type="entry name" value="ENOYL-COA HYDRATASE DOMAIN-CONTAINING PROTEIN 3, MITOCHONDRIAL"/>
    <property type="match status" value="1"/>
</dbReference>
<evidence type="ECO:0000313" key="8">
    <source>
        <dbReference type="Proteomes" id="UP000242469"/>
    </source>
</evidence>
<evidence type="ECO:0000256" key="2">
    <source>
        <dbReference type="ARBA" id="ARBA00022832"/>
    </source>
</evidence>
<evidence type="ECO:0000313" key="7">
    <source>
        <dbReference type="EMBL" id="SEA82904.1"/>
    </source>
</evidence>
<evidence type="ECO:0000256" key="5">
    <source>
        <dbReference type="ARBA" id="ARBA00037410"/>
    </source>
</evidence>
<dbReference type="GO" id="GO:0006631">
    <property type="term" value="P:fatty acid metabolic process"/>
    <property type="evidence" value="ECO:0007669"/>
    <property type="project" value="UniProtKB-KW"/>
</dbReference>
<dbReference type="Gene3D" id="3.90.226.10">
    <property type="entry name" value="2-enoyl-CoA Hydratase, Chain A, domain 1"/>
    <property type="match status" value="1"/>
</dbReference>
<dbReference type="InterPro" id="IPR052377">
    <property type="entry name" value="Mitochondrial_ECH-domain"/>
</dbReference>
<sequence length="259" mass="28095">MTHSLLQRQDHEGVATLMLSRPDAYNSLSMELMQALHAELDAIADDLTIRCVVIKGSGKGFCAGHDLKQMLGEGEEDYYRCTFQTCAGLMQRIVSLAVPVIAQVHGVATAAGCQLVATADLAVAADNARFATPGVNIGLFCSTPMVALSRAVQPKHAMELLLTGELINAQRAYEIGLVNRLVPESDLDQAVAELAGKIASKSRRTLQIGKQAFQRQRELPLSDAYAACSEVMVENMLTADAQEGIDAFINKRKPEWTHR</sequence>
<keyword evidence="4" id="KW-0443">Lipid metabolism</keyword>
<dbReference type="OrthoDB" id="9807606at2"/>
<evidence type="ECO:0000256" key="6">
    <source>
        <dbReference type="ARBA" id="ARBA00040545"/>
    </source>
</evidence>
<accession>A0A1H4ECV9</accession>
<keyword evidence="8" id="KW-1185">Reference proteome</keyword>
<name>A0A1H4ECV9_9GAMM</name>
<proteinExistence type="inferred from homology"/>
<dbReference type="STRING" id="1122198.SAMN02745729_10824"/>
<evidence type="ECO:0000256" key="1">
    <source>
        <dbReference type="ARBA" id="ARBA00005254"/>
    </source>
</evidence>
<dbReference type="Pfam" id="PF00378">
    <property type="entry name" value="ECH_1"/>
    <property type="match status" value="1"/>
</dbReference>